<keyword evidence="13" id="KW-0812">Transmembrane</keyword>
<proteinExistence type="predicted"/>
<feature type="domain" description="EGF-like" evidence="15">
    <location>
        <begin position="904"/>
        <end position="945"/>
    </location>
</feature>
<dbReference type="SMART" id="SM00539">
    <property type="entry name" value="NIDO"/>
    <property type="match status" value="1"/>
</dbReference>
<feature type="domain" description="EGF-like" evidence="15">
    <location>
        <begin position="347"/>
        <end position="383"/>
    </location>
</feature>
<evidence type="ECO:0000256" key="3">
    <source>
        <dbReference type="ARBA" id="ARBA00022525"/>
    </source>
</evidence>
<dbReference type="InterPro" id="IPR018097">
    <property type="entry name" value="EGF_Ca-bd_CS"/>
</dbReference>
<evidence type="ECO:0000256" key="2">
    <source>
        <dbReference type="ARBA" id="ARBA00004613"/>
    </source>
</evidence>
<feature type="domain" description="EGF-like" evidence="15">
    <location>
        <begin position="781"/>
        <end position="821"/>
    </location>
</feature>
<feature type="domain" description="VWFD" evidence="17">
    <location>
        <begin position="1518"/>
        <end position="1713"/>
    </location>
</feature>
<feature type="domain" description="AMOP" evidence="16">
    <location>
        <begin position="1346"/>
        <end position="1506"/>
    </location>
</feature>
<dbReference type="Gene3D" id="2.10.25.10">
    <property type="entry name" value="Laminin"/>
    <property type="match status" value="33"/>
</dbReference>
<sequence length="2765" mass="300136">MHFNKNSWLFTSAVSTLFIFLSLVSLQGCNGYTLDCTDTHMNIYFEKDVDYKVTNKSLIQYENTAHPDCKAKENATHWTLNTPYMNCSMTVYATDEYIVYNNSVIIDPNTHDGISLVEREEHVVHLHDFFCNFRRSYNVKTDKAFKLDFCGEGSKHNCSQHANCTEFENDYDCLCNRGFTGKGFGENGCLDINECDSDPCSSNANCTNQIGSFFCKCNEGYSGNGFSCNDTNECLKDPCSPNANCTNSIGSFECKCKDGYSGDGFTCDDINECLKDPCSPNANCTNSIGSFECKCKDGFSGDGFNCSDINECLKDPCSPNANCTNSFGSFECKCKDGFSGDGFTCNDINECLKDPCSPNANCTNSVGSFECKCKDGFSGDGFTCNDINECLKDPCSSNANCTNSIGSFECKCKDGFTGDGFTCNDINECLKDPCSPNANCTNSIGSFECKCKDGFSGDGFTCNDINECLKDPCSPNANCTNSFGSFECKCKNGFSGDGFNCNDINECLKDPCSSNATCNNTQGSFGCTCKDGFTGDGFNCTNINECLSSPCDANATCTDTIGSYTCKCNDGYFGNGTVCNALCSSTGNDCVENATCTVDGSNTVCTCPVGYTGDGKKGGTGCSDINECDNDPCSPNATCANTPGSFVCTCTNGFEGTGLSCSDKNECLTDPCHPDAECKNTFGSYLCKCKTGFTGDGNTNCADINECDTDPCSPNASCNNTKGSFICTCNAGWKGNGTVCTDRDECLDDPCDPNADCTNVVGSYECACKVGYSGDGFTCKDKNECTNGENNCGPNADCRNTDGSFTCICQAGLTGNGIVCEDINECLSDPCHPNATCTNTQRSYNCQCKPGFDGNGTHCDDVDECLNPLMNRCSPQKFCVNTLGAFKCVCDQFYVTQSPFVCVDKDECLDTPCISPAICQNNIGSNYTCSCPNGYNLNPSGNKCDDIDECASPTLNNCNPTLGVCKNIPGSFECSCKSGYQGNGITCLDIDECATGDDNCSPRATCTNIPGSFTCKCNDGFSGDGTSCQDINECLTTCLNTTTSTCTNTEGSYVCACKTGFESTGLDICTNIDECLINNGGCDRNALCTDTFGSFTCECNKGYFGDGFTCQTIIPFDTCPFLENQDAPQQPIALSFNVGFNIHGQNMKTFYACINGILAFDYKSCEHGPTGDLGTPFKNSTMFAPFFSDIDLTYKNGGPKTSQRMYFCAYDEPIISTAPPVVQERIRNLTGVQDFNLKSTLVVTWYQVSPYPAQQYQDRRATFQMVLATDYDFTYLYYKYYDIEWKEVSSLFRVQAGYIFENAATRVTQIINPEISANDGDRLSLHKAVGNKNETGLFFYKLHDPQTPVNTGKCIDWIATQFKPKVYNTTLTDILTDDKKHRKVECPCKLQQAQQASAYKRNRLFEVNIKYRCFYRKRLYKVPTMDDMYIGTNCCYERSSGALILTQVGEDLLTQNHFIKSTLTNKQMKKGKNRKPALIKGISEDTEAFQECCIRSDLCDQYTERRRIPTCKYFKNPARAVTFGDPHLRTLDGFQYTFNGLGEYLYLSETANNLVIHSRTCIIATGGAATVFCGFAVNETDSSLFEVTLNMTTGVTHFLIDNVEQSLNESFEITAPDDLTDITHDKAARTITFSFTSGNGLLIECNLDLLQASLSYEDNDVERNTRGLLGFSNENKDDDLLASNGITLSINSTEQDIYNNFGESWKLSSSESYFKDPQPGQAGFAPRFFTSNLTELFNNNQTLVDIAKTLVDVNNLEANKEFLFDLAVSQSQNLAEEGKTFKDVDDSLVTSLNQFPPLISGPALLDVTYQQSNSFQIDAFSTFTDNLTYSLETIHSKAFKMIDEKTGTFQFTPQFANETVLFNVVDYIGNAGTFNPKILYCYCLNGGTCIDNVQSELVLNVNYKTCLCPGGFTGSNCETNLQPCLDIPCFPDVKCTNNLTDPTAPVAQCDPCPPGFEGDGRKCFDIDDCKTEANDCGQVCVNLLGSFRCECNPGFELETNGKNCSDIDECVRQPDICDADANSVCLNTVGSYSCVCKTGFRRDENNICSDINECAEGTSGCQYQCSNTVGSFTCSCPTGTNLNTTDLKTCIDINECLAKPCDSNADCENVFGSFVCQCKTGFTGNGKQCEDLDECKIPVQIELGITLNCSQICTNNVGSYICSCNPGFTLGTDKHTCVPNPNLCLIDGGNPCDENGECLFDAIKNETSCKCIAGYRNIDSITCEDINECSTTNGGCSQTCTNKPGTYECSCNSGFTLDVDGKTCVDIDECLTNNGGCTPILQLCVNTPGSFRCENRTWNEWTDWGECSLTCGGGVRNRERTCPVGLPKTSCPGEATQTEACKTQRCPTVCEKGEDTCNKNISVCTDSADGLDFNCTCNAGYINSTPKTCVPYCGTSLDTCDVATTTCRNTPGVGRHYECLCKPTLVQVNPDRCDTTCNAGKDSCNKNTSQCFDLTDGGFNCTCKPGYINNTPKTCVPYCGTSLDTCDDATTTCVNTPGVGRHYECPCKAGLTQVNLDRCDTTCNVKQDTCNTTNTVCTDIADSADFNCTCKDGYVKVDAKTCTEYCNKADTCDDVTTTCVNTPGVGRHYECPCKAGLTQVNLDRCDTTCNLELDNCNNVTSICADITGSSDHTCSCKDGYVQDTSKTCVEYCGKVDTCNVNTTNCTSTPGDGRHYVCICKDGFAASTNDSCVIPPTPKPGTGSGADEDTIIIIVVVCVVLLLIILIVVIALRYRRNQGFAPEAGVEEVGGSGFTSKKYDNEGLDD</sequence>
<feature type="domain" description="EGF-like" evidence="15">
    <location>
        <begin position="503"/>
        <end position="541"/>
    </location>
</feature>
<dbReference type="OrthoDB" id="4405280at2759"/>
<evidence type="ECO:0000256" key="1">
    <source>
        <dbReference type="ARBA" id="ARBA00004370"/>
    </source>
</evidence>
<feature type="disulfide bond" evidence="11">
    <location>
        <begin position="2192"/>
        <end position="2209"/>
    </location>
</feature>
<feature type="domain" description="EGF-like" evidence="15">
    <location>
        <begin position="308"/>
        <end position="344"/>
    </location>
</feature>
<dbReference type="SMART" id="SM00209">
    <property type="entry name" value="TSP1"/>
    <property type="match status" value="1"/>
</dbReference>
<evidence type="ECO:0000256" key="11">
    <source>
        <dbReference type="PROSITE-ProRule" id="PRU00076"/>
    </source>
</evidence>
<feature type="domain" description="EGF-like" evidence="15">
    <location>
        <begin position="386"/>
        <end position="422"/>
    </location>
</feature>
<dbReference type="SMART" id="SM00179">
    <property type="entry name" value="EGF_CA"/>
    <property type="match status" value="31"/>
</dbReference>
<feature type="domain" description="EGF-like" evidence="15">
    <location>
        <begin position="822"/>
        <end position="860"/>
    </location>
</feature>
<dbReference type="InterPro" id="IPR000884">
    <property type="entry name" value="TSP1_rpt"/>
</dbReference>
<feature type="domain" description="EGF-like" evidence="15">
    <location>
        <begin position="2006"/>
        <end position="2049"/>
    </location>
</feature>
<dbReference type="GO" id="GO:0007160">
    <property type="term" value="P:cell-matrix adhesion"/>
    <property type="evidence" value="ECO:0007669"/>
    <property type="project" value="InterPro"/>
</dbReference>
<keyword evidence="10" id="KW-0325">Glycoprotein</keyword>
<feature type="domain" description="EGF-like" evidence="15">
    <location>
        <begin position="1071"/>
        <end position="1111"/>
    </location>
</feature>
<evidence type="ECO:0000256" key="12">
    <source>
        <dbReference type="SAM" id="MobiDB-lite"/>
    </source>
</evidence>
<dbReference type="SUPFAM" id="SSF57196">
    <property type="entry name" value="EGF/Laminin"/>
    <property type="match status" value="5"/>
</dbReference>
<dbReference type="InterPro" id="IPR026823">
    <property type="entry name" value="cEGF"/>
</dbReference>
<feature type="disulfide bond" evidence="11">
    <location>
        <begin position="2017"/>
        <end position="2034"/>
    </location>
</feature>
<dbReference type="Pfam" id="PF14670">
    <property type="entry name" value="FXa_inhibition"/>
    <property type="match status" value="1"/>
</dbReference>
<feature type="domain" description="EGF-like" evidence="15">
    <location>
        <begin position="542"/>
        <end position="580"/>
    </location>
</feature>
<keyword evidence="9 11" id="KW-1015">Disulfide bond</keyword>
<feature type="domain" description="EGF-like" evidence="15">
    <location>
        <begin position="946"/>
        <end position="988"/>
    </location>
</feature>
<feature type="domain" description="EGF-like" evidence="15">
    <location>
        <begin position="425"/>
        <end position="461"/>
    </location>
</feature>
<feature type="transmembrane region" description="Helical" evidence="13">
    <location>
        <begin position="2710"/>
        <end position="2731"/>
    </location>
</feature>
<feature type="domain" description="EGF-like" evidence="15">
    <location>
        <begin position="146"/>
        <end position="185"/>
    </location>
</feature>
<feature type="disulfide bond" evidence="11">
    <location>
        <begin position="1038"/>
        <end position="1055"/>
    </location>
</feature>
<dbReference type="Gene3D" id="2.90.20.10">
    <property type="entry name" value="Plasmodium vivax P25 domain"/>
    <property type="match status" value="2"/>
</dbReference>
<dbReference type="Pfam" id="PF06119">
    <property type="entry name" value="NIDO"/>
    <property type="match status" value="1"/>
</dbReference>
<feature type="domain" description="EGF-like" evidence="15">
    <location>
        <begin position="742"/>
        <end position="778"/>
    </location>
</feature>
<dbReference type="InterPro" id="IPR009030">
    <property type="entry name" value="Growth_fac_rcpt_cys_sf"/>
</dbReference>
<evidence type="ECO:0000256" key="7">
    <source>
        <dbReference type="ARBA" id="ARBA00022837"/>
    </source>
</evidence>
<dbReference type="PROSITE" id="PS50092">
    <property type="entry name" value="TSP1"/>
    <property type="match status" value="1"/>
</dbReference>
<evidence type="ECO:0000313" key="19">
    <source>
        <dbReference type="Proteomes" id="UP000594262"/>
    </source>
</evidence>
<keyword evidence="5 14" id="KW-0732">Signal</keyword>
<dbReference type="PROSITE" id="PS01187">
    <property type="entry name" value="EGF_CA"/>
    <property type="match status" value="9"/>
</dbReference>
<comment type="caution">
    <text evidence="11">Lacks conserved residue(s) required for the propagation of feature annotation.</text>
</comment>
<dbReference type="InterPro" id="IPR000152">
    <property type="entry name" value="EGF-type_Asp/Asn_hydroxyl_site"/>
</dbReference>
<dbReference type="PROSITE" id="PS50856">
    <property type="entry name" value="AMOP"/>
    <property type="match status" value="1"/>
</dbReference>
<evidence type="ECO:0008006" key="20">
    <source>
        <dbReference type="Google" id="ProtNLM"/>
    </source>
</evidence>
<feature type="chain" id="PRO_5029497162" description="Fibrillin-2-like" evidence="14">
    <location>
        <begin position="32"/>
        <end position="2765"/>
    </location>
</feature>
<dbReference type="PROSITE" id="PS51233">
    <property type="entry name" value="VWFD"/>
    <property type="match status" value="1"/>
</dbReference>
<evidence type="ECO:0000256" key="9">
    <source>
        <dbReference type="ARBA" id="ARBA00023157"/>
    </source>
</evidence>
<dbReference type="InterPro" id="IPR036383">
    <property type="entry name" value="TSP1_rpt_sf"/>
</dbReference>
<dbReference type="InterPro" id="IPR049883">
    <property type="entry name" value="NOTCH1_EGF-like"/>
</dbReference>
<dbReference type="InterPro" id="IPR051586">
    <property type="entry name" value="PKC-binding_NELL"/>
</dbReference>
<feature type="domain" description="EGF-like" evidence="15">
    <location>
        <begin position="269"/>
        <end position="307"/>
    </location>
</feature>
<dbReference type="FunFam" id="2.10.25.10:FF:000240">
    <property type="entry name" value="Vitamin K-dependent protein S"/>
    <property type="match status" value="3"/>
</dbReference>
<dbReference type="Proteomes" id="UP000594262">
    <property type="component" value="Unplaced"/>
</dbReference>
<dbReference type="SUPFAM" id="SSF82895">
    <property type="entry name" value="TSP-1 type 1 repeat"/>
    <property type="match status" value="1"/>
</dbReference>
<dbReference type="FunFam" id="2.10.25.10:FF:000014">
    <property type="entry name" value="Latent-transforming growth factor beta-binding protein 3"/>
    <property type="match status" value="1"/>
</dbReference>
<feature type="region of interest" description="Disordered" evidence="12">
    <location>
        <begin position="2746"/>
        <end position="2765"/>
    </location>
</feature>
<evidence type="ECO:0000256" key="10">
    <source>
        <dbReference type="ARBA" id="ARBA00023180"/>
    </source>
</evidence>
<dbReference type="FunFam" id="2.10.25.10:FF:000506">
    <property type="entry name" value="Adhesion G protein-coupled receptor E1"/>
    <property type="match status" value="1"/>
</dbReference>
<feature type="domain" description="EGF-like" evidence="15">
    <location>
        <begin position="663"/>
        <end position="702"/>
    </location>
</feature>
<dbReference type="PROSITE" id="PS01186">
    <property type="entry name" value="EGF_2"/>
    <property type="match status" value="21"/>
</dbReference>
<dbReference type="InterPro" id="IPR024731">
    <property type="entry name" value="NELL2-like_EGF"/>
</dbReference>
<feature type="domain" description="EGF-like" evidence="15">
    <location>
        <begin position="464"/>
        <end position="502"/>
    </location>
</feature>
<feature type="domain" description="EGF-like" evidence="15">
    <location>
        <begin position="703"/>
        <end position="741"/>
    </location>
</feature>
<name>A0A7M5V3D3_9CNID</name>
<dbReference type="PROSITE" id="PS50026">
    <property type="entry name" value="EGF_3"/>
    <property type="match status" value="27"/>
</dbReference>
<evidence type="ECO:0000256" key="8">
    <source>
        <dbReference type="ARBA" id="ARBA00023136"/>
    </source>
</evidence>
<dbReference type="FunFam" id="2.10.25.10:FF:000038">
    <property type="entry name" value="Fibrillin 2"/>
    <property type="match status" value="19"/>
</dbReference>
<dbReference type="InterPro" id="IPR001881">
    <property type="entry name" value="EGF-like_Ca-bd_dom"/>
</dbReference>
<dbReference type="GO" id="GO:0016020">
    <property type="term" value="C:membrane"/>
    <property type="evidence" value="ECO:0007669"/>
    <property type="project" value="UniProtKB-SubCell"/>
</dbReference>
<dbReference type="PANTHER" id="PTHR24042:SF5">
    <property type="entry name" value="EGF-LIKE CALCIUM-BINDING DOMAIN-CONTAINING PROTEIN"/>
    <property type="match status" value="1"/>
</dbReference>
<keyword evidence="7" id="KW-0106">Calcium</keyword>
<feature type="disulfide bond" evidence="11">
    <location>
        <begin position="1908"/>
        <end position="1917"/>
    </location>
</feature>
<dbReference type="SUPFAM" id="SSF57184">
    <property type="entry name" value="Growth factor receptor domain"/>
    <property type="match status" value="9"/>
</dbReference>
<accession>A0A7M5V3D3</accession>
<evidence type="ECO:0000256" key="14">
    <source>
        <dbReference type="SAM" id="SignalP"/>
    </source>
</evidence>
<dbReference type="Pfam" id="PF12947">
    <property type="entry name" value="EGF_3"/>
    <property type="match status" value="19"/>
</dbReference>
<dbReference type="PROSITE" id="PS00010">
    <property type="entry name" value="ASX_HYDROXYL"/>
    <property type="match status" value="26"/>
</dbReference>
<dbReference type="GO" id="GO:0071944">
    <property type="term" value="C:cell periphery"/>
    <property type="evidence" value="ECO:0007669"/>
    <property type="project" value="UniProtKB-ARBA"/>
</dbReference>
<keyword evidence="6" id="KW-0677">Repeat</keyword>
<feature type="domain" description="EGF-like" evidence="15">
    <location>
        <begin position="1030"/>
        <end position="1070"/>
    </location>
</feature>
<dbReference type="GO" id="GO:0005509">
    <property type="term" value="F:calcium ion binding"/>
    <property type="evidence" value="ECO:0007669"/>
    <property type="project" value="InterPro"/>
</dbReference>
<dbReference type="PROSITE" id="PS00022">
    <property type="entry name" value="EGF_1"/>
    <property type="match status" value="1"/>
</dbReference>
<dbReference type="PROSITE" id="PS51257">
    <property type="entry name" value="PROKAR_LIPOPROTEIN"/>
    <property type="match status" value="1"/>
</dbReference>
<evidence type="ECO:0000256" key="13">
    <source>
        <dbReference type="SAM" id="Phobius"/>
    </source>
</evidence>
<evidence type="ECO:0000313" key="18">
    <source>
        <dbReference type="EnsemblMetazoa" id="CLYHEMP002755.1"/>
    </source>
</evidence>
<dbReference type="InterPro" id="IPR001846">
    <property type="entry name" value="VWF_type-D"/>
</dbReference>
<keyword evidence="8 13" id="KW-0472">Membrane</keyword>
<feature type="domain" description="EGF-like" evidence="15">
    <location>
        <begin position="989"/>
        <end position="1029"/>
    </location>
</feature>
<feature type="domain" description="EGF-like" evidence="15">
    <location>
        <begin position="230"/>
        <end position="268"/>
    </location>
</feature>
<feature type="domain" description="EGF-like" evidence="15">
    <location>
        <begin position="2180"/>
        <end position="2224"/>
    </location>
</feature>
<feature type="compositionally biased region" description="Basic and acidic residues" evidence="12">
    <location>
        <begin position="2756"/>
        <end position="2765"/>
    </location>
</feature>
<dbReference type="GO" id="GO:0008201">
    <property type="term" value="F:heparin binding"/>
    <property type="evidence" value="ECO:0007669"/>
    <property type="project" value="TreeGrafter"/>
</dbReference>
<dbReference type="EnsemblMetazoa" id="CLYHEMT002755.1">
    <property type="protein sequence ID" value="CLYHEMP002755.1"/>
    <property type="gene ID" value="CLYHEMG002755"/>
</dbReference>
<evidence type="ECO:0000259" key="15">
    <source>
        <dbReference type="PROSITE" id="PS50026"/>
    </source>
</evidence>
<feature type="domain" description="EGF-like" evidence="15">
    <location>
        <begin position="2092"/>
        <end position="2130"/>
    </location>
</feature>
<organism evidence="18 19">
    <name type="scientific">Clytia hemisphaerica</name>
    <dbReference type="NCBI Taxonomy" id="252671"/>
    <lineage>
        <taxon>Eukaryota</taxon>
        <taxon>Metazoa</taxon>
        <taxon>Cnidaria</taxon>
        <taxon>Hydrozoa</taxon>
        <taxon>Hydroidolina</taxon>
        <taxon>Leptothecata</taxon>
        <taxon>Obeliida</taxon>
        <taxon>Clytiidae</taxon>
        <taxon>Clytia</taxon>
    </lineage>
</organism>
<feature type="domain" description="EGF-like" evidence="15">
    <location>
        <begin position="191"/>
        <end position="227"/>
    </location>
</feature>
<dbReference type="SMART" id="SM00181">
    <property type="entry name" value="EGF"/>
    <property type="match status" value="41"/>
</dbReference>
<feature type="domain" description="EGF-like" evidence="15">
    <location>
        <begin position="624"/>
        <end position="662"/>
    </location>
</feature>
<protein>
    <recommendedName>
        <fullName evidence="20">Fibrillin-2-like</fullName>
    </recommendedName>
</protein>
<evidence type="ECO:0000256" key="6">
    <source>
        <dbReference type="ARBA" id="ARBA00022737"/>
    </source>
</evidence>
<feature type="domain" description="EGF-like" evidence="15">
    <location>
        <begin position="1877"/>
        <end position="1918"/>
    </location>
</feature>
<evidence type="ECO:0000256" key="5">
    <source>
        <dbReference type="ARBA" id="ARBA00022729"/>
    </source>
</evidence>
<reference evidence="18" key="1">
    <citation type="submission" date="2021-01" db="UniProtKB">
        <authorList>
            <consortium name="EnsemblMetazoa"/>
        </authorList>
    </citation>
    <scope>IDENTIFICATION</scope>
</reference>
<dbReference type="InterPro" id="IPR005533">
    <property type="entry name" value="AMOP_dom"/>
</dbReference>
<keyword evidence="4 11" id="KW-0245">EGF-like domain</keyword>
<dbReference type="InterPro" id="IPR003886">
    <property type="entry name" value="NIDO_dom"/>
</dbReference>
<keyword evidence="13" id="KW-1133">Transmembrane helix</keyword>
<comment type="subcellular location">
    <subcellularLocation>
        <location evidence="1">Membrane</location>
    </subcellularLocation>
    <subcellularLocation>
        <location evidence="2">Secreted</location>
    </subcellularLocation>
</comment>
<evidence type="ECO:0000259" key="16">
    <source>
        <dbReference type="PROSITE" id="PS50856"/>
    </source>
</evidence>
<evidence type="ECO:0000256" key="4">
    <source>
        <dbReference type="ARBA" id="ARBA00022536"/>
    </source>
</evidence>
<dbReference type="GO" id="GO:0005615">
    <property type="term" value="C:extracellular space"/>
    <property type="evidence" value="ECO:0007669"/>
    <property type="project" value="TreeGrafter"/>
</dbReference>
<feature type="domain" description="EGF-like" evidence="15">
    <location>
        <begin position="1965"/>
        <end position="2005"/>
    </location>
</feature>
<dbReference type="InterPro" id="IPR000742">
    <property type="entry name" value="EGF"/>
</dbReference>
<dbReference type="Pfam" id="PF12662">
    <property type="entry name" value="cEGF"/>
    <property type="match status" value="1"/>
</dbReference>
<feature type="signal peptide" evidence="14">
    <location>
        <begin position="1"/>
        <end position="31"/>
    </location>
</feature>
<dbReference type="PANTHER" id="PTHR24042">
    <property type="entry name" value="NEL HOMOLOG"/>
    <property type="match status" value="1"/>
</dbReference>
<keyword evidence="19" id="KW-1185">Reference proteome</keyword>
<dbReference type="Pfam" id="PF07645">
    <property type="entry name" value="EGF_CA"/>
    <property type="match status" value="8"/>
</dbReference>
<evidence type="ECO:0000259" key="17">
    <source>
        <dbReference type="PROSITE" id="PS51233"/>
    </source>
</evidence>
<dbReference type="CDD" id="cd00054">
    <property type="entry name" value="EGF_CA"/>
    <property type="match status" value="20"/>
</dbReference>
<keyword evidence="3" id="KW-0964">Secreted</keyword>